<dbReference type="SMART" id="SM00287">
    <property type="entry name" value="SH3b"/>
    <property type="match status" value="2"/>
</dbReference>
<organism evidence="5 6">
    <name type="scientific">Sediminibacillus albus</name>
    <dbReference type="NCBI Taxonomy" id="407036"/>
    <lineage>
        <taxon>Bacteria</taxon>
        <taxon>Bacillati</taxon>
        <taxon>Bacillota</taxon>
        <taxon>Bacilli</taxon>
        <taxon>Bacillales</taxon>
        <taxon>Bacillaceae</taxon>
        <taxon>Sediminibacillus</taxon>
    </lineage>
</organism>
<reference evidence="5 6" key="1">
    <citation type="submission" date="2016-10" db="EMBL/GenBank/DDBJ databases">
        <authorList>
            <person name="de Groot N.N."/>
        </authorList>
    </citation>
    <scope>NUCLEOTIDE SEQUENCE [LARGE SCALE GENOMIC DNA]</scope>
    <source>
        <strain evidence="5 6">CGMCC 1.6502</strain>
    </source>
</reference>
<dbReference type="AlphaFoldDB" id="A0A1G8WPB9"/>
<dbReference type="OrthoDB" id="9806267at2"/>
<keyword evidence="6" id="KW-1185">Reference proteome</keyword>
<dbReference type="SUPFAM" id="SSF53187">
    <property type="entry name" value="Zn-dependent exopeptidases"/>
    <property type="match status" value="1"/>
</dbReference>
<evidence type="ECO:0000259" key="4">
    <source>
        <dbReference type="PROSITE" id="PS51781"/>
    </source>
</evidence>
<dbReference type="PANTHER" id="PTHR30404:SF0">
    <property type="entry name" value="N-ACETYLMURAMOYL-L-ALANINE AMIDASE AMIC"/>
    <property type="match status" value="1"/>
</dbReference>
<dbReference type="Pfam" id="PF08239">
    <property type="entry name" value="SH3_3"/>
    <property type="match status" value="1"/>
</dbReference>
<evidence type="ECO:0000256" key="2">
    <source>
        <dbReference type="ARBA" id="ARBA00023316"/>
    </source>
</evidence>
<feature type="domain" description="SH3b" evidence="4">
    <location>
        <begin position="29"/>
        <end position="91"/>
    </location>
</feature>
<feature type="signal peptide" evidence="3">
    <location>
        <begin position="1"/>
        <end position="26"/>
    </location>
</feature>
<accession>A0A1G8WPB9</accession>
<dbReference type="RefSeq" id="WP_093211479.1">
    <property type="nucleotide sequence ID" value="NZ_FNFL01000001.1"/>
</dbReference>
<evidence type="ECO:0000313" key="6">
    <source>
        <dbReference type="Proteomes" id="UP000198694"/>
    </source>
</evidence>
<dbReference type="Proteomes" id="UP000198694">
    <property type="component" value="Unassembled WGS sequence"/>
</dbReference>
<feature type="domain" description="SH3b" evidence="4">
    <location>
        <begin position="101"/>
        <end position="165"/>
    </location>
</feature>
<dbReference type="PANTHER" id="PTHR30404">
    <property type="entry name" value="N-ACETYLMURAMOYL-L-ALANINE AMIDASE"/>
    <property type="match status" value="1"/>
</dbReference>
<dbReference type="GO" id="GO:0008745">
    <property type="term" value="F:N-acetylmuramoyl-L-alanine amidase activity"/>
    <property type="evidence" value="ECO:0007669"/>
    <property type="project" value="InterPro"/>
</dbReference>
<sequence>MKLLYSLISCIAILALCLSWTGPAFAADSETYIVDASSLLVRSEPSSNGEVIGQLNNGDKVTVFDNAYGWAKTYVDDQEAWVASQYLYPEEDNGNLSTLHKEKETVTVDENSVRVRTGPGRNYSVYQTADKGESFELAATDKDWNRVVLPDGNDGWIYSRLTDKKEESATVQPLDGYTIVLDAGHGGKDPGAIGVNNVYEKDLTLNTVKKVQNSLEDSGANVILTRADDSYLSLENRIAISNQEETDAFISFHFNSFSLSSVGGIHTFHYTDGEDRKLAQSIQTGLSDRVSLEDKGTLQADYRVLKKNRDLSVLVELGFLSNPEELATIQSEKYQNNVAAGISEGVQRYFNLQD</sequence>
<dbReference type="InterPro" id="IPR003646">
    <property type="entry name" value="SH3-like_bac-type"/>
</dbReference>
<keyword evidence="1" id="KW-0378">Hydrolase</keyword>
<evidence type="ECO:0000256" key="3">
    <source>
        <dbReference type="SAM" id="SignalP"/>
    </source>
</evidence>
<dbReference type="InterPro" id="IPR050695">
    <property type="entry name" value="N-acetylmuramoyl_amidase_3"/>
</dbReference>
<dbReference type="Gene3D" id="2.30.30.40">
    <property type="entry name" value="SH3 Domains"/>
    <property type="match status" value="2"/>
</dbReference>
<dbReference type="GO" id="GO:0030288">
    <property type="term" value="C:outer membrane-bounded periplasmic space"/>
    <property type="evidence" value="ECO:0007669"/>
    <property type="project" value="TreeGrafter"/>
</dbReference>
<dbReference type="Pfam" id="PF06347">
    <property type="entry name" value="SH3_4"/>
    <property type="match status" value="1"/>
</dbReference>
<keyword evidence="3" id="KW-0732">Signal</keyword>
<dbReference type="Gene3D" id="3.40.630.40">
    <property type="entry name" value="Zn-dependent exopeptidases"/>
    <property type="match status" value="1"/>
</dbReference>
<dbReference type="Pfam" id="PF01520">
    <property type="entry name" value="Amidase_3"/>
    <property type="match status" value="1"/>
</dbReference>
<dbReference type="CDD" id="cd02696">
    <property type="entry name" value="MurNAc-LAA"/>
    <property type="match status" value="1"/>
</dbReference>
<dbReference type="STRING" id="407036.SAMN05216243_0926"/>
<dbReference type="SMART" id="SM00646">
    <property type="entry name" value="Ami_3"/>
    <property type="match status" value="1"/>
</dbReference>
<dbReference type="EMBL" id="FNFL01000001">
    <property type="protein sequence ID" value="SDJ80252.1"/>
    <property type="molecule type" value="Genomic_DNA"/>
</dbReference>
<dbReference type="GO" id="GO:0009253">
    <property type="term" value="P:peptidoglycan catabolic process"/>
    <property type="evidence" value="ECO:0007669"/>
    <property type="project" value="InterPro"/>
</dbReference>
<name>A0A1G8WPB9_9BACI</name>
<dbReference type="InterPro" id="IPR002508">
    <property type="entry name" value="MurNAc-LAA_cat"/>
</dbReference>
<keyword evidence="2" id="KW-0961">Cell wall biogenesis/degradation</keyword>
<proteinExistence type="predicted"/>
<evidence type="ECO:0000313" key="5">
    <source>
        <dbReference type="EMBL" id="SDJ80252.1"/>
    </source>
</evidence>
<dbReference type="GO" id="GO:0071555">
    <property type="term" value="P:cell wall organization"/>
    <property type="evidence" value="ECO:0007669"/>
    <property type="project" value="UniProtKB-KW"/>
</dbReference>
<protein>
    <submittedName>
        <fullName evidence="5">N-acetylmuramoyl-L-alanine amidase</fullName>
    </submittedName>
</protein>
<dbReference type="InterPro" id="IPR010466">
    <property type="entry name" value="DUF1058"/>
</dbReference>
<evidence type="ECO:0000256" key="1">
    <source>
        <dbReference type="ARBA" id="ARBA00022801"/>
    </source>
</evidence>
<gene>
    <name evidence="5" type="ORF">SAMN05216243_0926</name>
</gene>
<feature type="chain" id="PRO_5011781630" evidence="3">
    <location>
        <begin position="27"/>
        <end position="354"/>
    </location>
</feature>
<dbReference type="PROSITE" id="PS51781">
    <property type="entry name" value="SH3B"/>
    <property type="match status" value="2"/>
</dbReference>